<gene>
    <name evidence="2" type="ORF">HNQ36_003529</name>
</gene>
<evidence type="ECO:0000313" key="3">
    <source>
        <dbReference type="Proteomes" id="UP000521227"/>
    </source>
</evidence>
<dbReference type="RefSeq" id="WP_184087163.1">
    <property type="nucleotide sequence ID" value="NZ_JACHIJ010000005.1"/>
</dbReference>
<accession>A0A840MZ19</accession>
<organism evidence="2 3">
    <name type="scientific">Afipia massiliensis</name>
    <dbReference type="NCBI Taxonomy" id="211460"/>
    <lineage>
        <taxon>Bacteria</taxon>
        <taxon>Pseudomonadati</taxon>
        <taxon>Pseudomonadota</taxon>
        <taxon>Alphaproteobacteria</taxon>
        <taxon>Hyphomicrobiales</taxon>
        <taxon>Nitrobacteraceae</taxon>
        <taxon>Afipia</taxon>
    </lineage>
</organism>
<comment type="caution">
    <text evidence="2">The sequence shown here is derived from an EMBL/GenBank/DDBJ whole genome shotgun (WGS) entry which is preliminary data.</text>
</comment>
<protein>
    <submittedName>
        <fullName evidence="2">Uncharacterized protein</fullName>
    </submittedName>
</protein>
<sequence>MLHLFIVLMVCLTVTGANARAAGMAQGKFSPLSDERLQQLPPAIHKAFKAAQRLCMDDAINVRTGYLRYIMGSRGEEFIAIHFDQFRCSNSQALCSPKGCLHRVFVSRAGVHREVWRGNVFEIDMSIDSGVPSIDINCSRDGLFCRNKVQWDGKRFR</sequence>
<name>A0A840MZ19_9BRAD</name>
<reference evidence="2 3" key="1">
    <citation type="submission" date="2020-08" db="EMBL/GenBank/DDBJ databases">
        <title>Genomic Encyclopedia of Type Strains, Phase IV (KMG-IV): sequencing the most valuable type-strain genomes for metagenomic binning, comparative biology and taxonomic classification.</title>
        <authorList>
            <person name="Goeker M."/>
        </authorList>
    </citation>
    <scope>NUCLEOTIDE SEQUENCE [LARGE SCALE GENOMIC DNA]</scope>
    <source>
        <strain evidence="2 3">DSM 17498</strain>
    </source>
</reference>
<dbReference type="Proteomes" id="UP000521227">
    <property type="component" value="Unassembled WGS sequence"/>
</dbReference>
<dbReference type="EMBL" id="JACHIJ010000005">
    <property type="protein sequence ID" value="MBB5053529.1"/>
    <property type="molecule type" value="Genomic_DNA"/>
</dbReference>
<feature type="signal peptide" evidence="1">
    <location>
        <begin position="1"/>
        <end position="19"/>
    </location>
</feature>
<keyword evidence="1" id="KW-0732">Signal</keyword>
<dbReference type="AlphaFoldDB" id="A0A840MZ19"/>
<proteinExistence type="predicted"/>
<evidence type="ECO:0000313" key="2">
    <source>
        <dbReference type="EMBL" id="MBB5053529.1"/>
    </source>
</evidence>
<evidence type="ECO:0000256" key="1">
    <source>
        <dbReference type="SAM" id="SignalP"/>
    </source>
</evidence>
<feature type="chain" id="PRO_5032473899" evidence="1">
    <location>
        <begin position="20"/>
        <end position="157"/>
    </location>
</feature>